<reference evidence="2" key="1">
    <citation type="submission" date="2014-05" db="EMBL/GenBank/DDBJ databases">
        <title>The genome and life-stage specific transcriptomes of Globodera pallida elucidate key aspects of plant parasitism by a cyst nematode.</title>
        <authorList>
            <person name="Cotton J.A."/>
            <person name="Lilley C.J."/>
            <person name="Jones L.M."/>
            <person name="Kikuchi T."/>
            <person name="Reid A.J."/>
            <person name="Thorpe P."/>
            <person name="Tsai I.J."/>
            <person name="Beasley H."/>
            <person name="Blok V."/>
            <person name="Cock P.J.A."/>
            <person name="Van den Akker S.E."/>
            <person name="Holroyd N."/>
            <person name="Hunt M."/>
            <person name="Mantelin S."/>
            <person name="Naghra H."/>
            <person name="Pain A."/>
            <person name="Palomares-Rius J.E."/>
            <person name="Zarowiecki M."/>
            <person name="Berriman M."/>
            <person name="Jones J.T."/>
            <person name="Urwin P.E."/>
        </authorList>
    </citation>
    <scope>NUCLEOTIDE SEQUENCE [LARGE SCALE GENOMIC DNA]</scope>
    <source>
        <strain evidence="2">Lindley</strain>
    </source>
</reference>
<sequence>MNELNEEWRVNYGSVDGRCGFCHSAGLFRIDHGFDMAKGIELPTIYGSGYLVISLSTLISLLIVAKRHI</sequence>
<organism evidence="2 3">
    <name type="scientific">Globodera pallida</name>
    <name type="common">Potato cyst nematode worm</name>
    <name type="synonym">Heterodera pallida</name>
    <dbReference type="NCBI Taxonomy" id="36090"/>
    <lineage>
        <taxon>Eukaryota</taxon>
        <taxon>Metazoa</taxon>
        <taxon>Ecdysozoa</taxon>
        <taxon>Nematoda</taxon>
        <taxon>Chromadorea</taxon>
        <taxon>Rhabditida</taxon>
        <taxon>Tylenchina</taxon>
        <taxon>Tylenchomorpha</taxon>
        <taxon>Tylenchoidea</taxon>
        <taxon>Heteroderidae</taxon>
        <taxon>Heteroderinae</taxon>
        <taxon>Globodera</taxon>
    </lineage>
</organism>
<reference evidence="3" key="2">
    <citation type="submission" date="2016-06" db="UniProtKB">
        <authorList>
            <consortium name="WormBaseParasite"/>
        </authorList>
    </citation>
    <scope>IDENTIFICATION</scope>
</reference>
<dbReference type="AlphaFoldDB" id="A0A183CRT8"/>
<evidence type="ECO:0000313" key="2">
    <source>
        <dbReference type="Proteomes" id="UP000050741"/>
    </source>
</evidence>
<dbReference type="Proteomes" id="UP000050741">
    <property type="component" value="Unassembled WGS sequence"/>
</dbReference>
<keyword evidence="1" id="KW-0472">Membrane</keyword>
<keyword evidence="2" id="KW-1185">Reference proteome</keyword>
<proteinExistence type="predicted"/>
<protein>
    <submittedName>
        <fullName evidence="3">Cytochrome c domain-containing protein</fullName>
    </submittedName>
</protein>
<keyword evidence="1" id="KW-0812">Transmembrane</keyword>
<keyword evidence="1" id="KW-1133">Transmembrane helix</keyword>
<evidence type="ECO:0000256" key="1">
    <source>
        <dbReference type="SAM" id="Phobius"/>
    </source>
</evidence>
<accession>A0A183CRT8</accession>
<evidence type="ECO:0000313" key="3">
    <source>
        <dbReference type="WBParaSite" id="GPLIN_001559600"/>
    </source>
</evidence>
<name>A0A183CRT8_GLOPA</name>
<dbReference type="WBParaSite" id="GPLIN_001559600">
    <property type="protein sequence ID" value="GPLIN_001559600"/>
    <property type="gene ID" value="GPLIN_001559600"/>
</dbReference>
<feature type="transmembrane region" description="Helical" evidence="1">
    <location>
        <begin position="45"/>
        <end position="65"/>
    </location>
</feature>